<feature type="domain" description="AMP-binding enzyme C-terminal" evidence="5">
    <location>
        <begin position="472"/>
        <end position="550"/>
    </location>
</feature>
<dbReference type="Proteomes" id="UP000242287">
    <property type="component" value="Unassembled WGS sequence"/>
</dbReference>
<evidence type="ECO:0000313" key="6">
    <source>
        <dbReference type="EMBL" id="PFH48606.1"/>
    </source>
</evidence>
<dbReference type="InterPro" id="IPR000873">
    <property type="entry name" value="AMP-dep_synth/lig_dom"/>
</dbReference>
<dbReference type="InterPro" id="IPR025110">
    <property type="entry name" value="AMP-bd_C"/>
</dbReference>
<evidence type="ECO:0000256" key="1">
    <source>
        <dbReference type="ARBA" id="ARBA00006432"/>
    </source>
</evidence>
<comment type="similarity">
    <text evidence="1">Belongs to the ATP-dependent AMP-binding enzyme family.</text>
</comment>
<dbReference type="Gene3D" id="3.30.300.30">
    <property type="match status" value="1"/>
</dbReference>
<dbReference type="PANTHER" id="PTHR24096:SF149">
    <property type="entry name" value="AMP-BINDING DOMAIN-CONTAINING PROTEIN-RELATED"/>
    <property type="match status" value="1"/>
</dbReference>
<gene>
    <name evidence="6" type="ORF">AMATHDRAFT_149468</name>
</gene>
<dbReference type="STRING" id="703135.A0A2A9NLI2"/>
<feature type="transmembrane region" description="Helical" evidence="3">
    <location>
        <begin position="91"/>
        <end position="111"/>
    </location>
</feature>
<dbReference type="Pfam" id="PF13193">
    <property type="entry name" value="AMP-binding_C"/>
    <property type="match status" value="1"/>
</dbReference>
<dbReference type="SUPFAM" id="SSF56801">
    <property type="entry name" value="Acetyl-CoA synthetase-like"/>
    <property type="match status" value="1"/>
</dbReference>
<dbReference type="Pfam" id="PF00501">
    <property type="entry name" value="AMP-binding"/>
    <property type="match status" value="1"/>
</dbReference>
<dbReference type="EMBL" id="KZ302056">
    <property type="protein sequence ID" value="PFH48606.1"/>
    <property type="molecule type" value="Genomic_DNA"/>
</dbReference>
<proteinExistence type="inferred from homology"/>
<evidence type="ECO:0000313" key="7">
    <source>
        <dbReference type="Proteomes" id="UP000242287"/>
    </source>
</evidence>
<protein>
    <submittedName>
        <fullName evidence="6">Uncharacterized protein</fullName>
    </submittedName>
</protein>
<dbReference type="OrthoDB" id="1898221at2759"/>
<evidence type="ECO:0000259" key="5">
    <source>
        <dbReference type="Pfam" id="PF13193"/>
    </source>
</evidence>
<keyword evidence="3" id="KW-1133">Transmembrane helix</keyword>
<keyword evidence="3" id="KW-0472">Membrane</keyword>
<organism evidence="6 7">
    <name type="scientific">Amanita thiersii Skay4041</name>
    <dbReference type="NCBI Taxonomy" id="703135"/>
    <lineage>
        <taxon>Eukaryota</taxon>
        <taxon>Fungi</taxon>
        <taxon>Dikarya</taxon>
        <taxon>Basidiomycota</taxon>
        <taxon>Agaricomycotina</taxon>
        <taxon>Agaricomycetes</taxon>
        <taxon>Agaricomycetidae</taxon>
        <taxon>Agaricales</taxon>
        <taxon>Pluteineae</taxon>
        <taxon>Amanitaceae</taxon>
        <taxon>Amanita</taxon>
    </lineage>
</organism>
<keyword evidence="7" id="KW-1185">Reference proteome</keyword>
<name>A0A2A9NLI2_9AGAR</name>
<dbReference type="PANTHER" id="PTHR24096">
    <property type="entry name" value="LONG-CHAIN-FATTY-ACID--COA LIGASE"/>
    <property type="match status" value="1"/>
</dbReference>
<reference evidence="6 7" key="1">
    <citation type="submission" date="2014-02" db="EMBL/GenBank/DDBJ databases">
        <title>Transposable element dynamics among asymbiotic and ectomycorrhizal Amanita fungi.</title>
        <authorList>
            <consortium name="DOE Joint Genome Institute"/>
            <person name="Hess J."/>
            <person name="Skrede I."/>
            <person name="Wolfe B."/>
            <person name="LaButti K."/>
            <person name="Ohm R.A."/>
            <person name="Grigoriev I.V."/>
            <person name="Pringle A."/>
        </authorList>
    </citation>
    <scope>NUCLEOTIDE SEQUENCE [LARGE SCALE GENOMIC DNA]</scope>
    <source>
        <strain evidence="6 7">SKay4041</strain>
    </source>
</reference>
<dbReference type="Gene3D" id="2.30.38.10">
    <property type="entry name" value="Luciferase, Domain 3"/>
    <property type="match status" value="1"/>
</dbReference>
<accession>A0A2A9NLI2</accession>
<sequence>MHLKSMYPDLPPIPPGNAHNLCLRRPDQEDWLDYTVHIDSTTGQTRSFREFVQRVDHAATALGGSMEKGSLGLSTEHNDIIGIMSENCMDYITFVYACLAIATPFALISSYSTRLELKHALRLSKATCLFVDEKFLPLVLAVANEIGLPSEMIYVMTGHVRGRKSFSQIIDESRTKDIESVGVKHVAEDTLAYLVFSSGTSGLQKAVMVSHRNIKFSCGQVVTIAQEVAKVYPPPPSQTPDGIPRILAFLPMHHSYGLHMYCFRGFLTPRTMVILPKWNTGLALSLIPKYKITNLHLVPSMVHQLMHHPKTTKTDFSSIMTASSAAAYLSAELSQRLAALIPTEGTFFEGYGLSECTLSAISQPHPGILGGRAKKVLGATGVLLPGMEARVVREDGTEADFDEVGELWVRGANLALGYFNNEEANKKTFVDGWLRTGDRFSVNRDGYFLAFTFPCDFKDTLKVSGAQVSPLEIENVLLSHPQRLIEDVAVAGVSGGRTSDEKVPRAWVVLSSFGKKMGASAAVKELEKWHQDNLSRYKWLRGGIEVVKEVRLCCCCVCSGPVLLNMFSF</sequence>
<evidence type="ECO:0000256" key="3">
    <source>
        <dbReference type="SAM" id="Phobius"/>
    </source>
</evidence>
<keyword evidence="2" id="KW-0436">Ligase</keyword>
<feature type="domain" description="AMP-dependent synthetase/ligase" evidence="4">
    <location>
        <begin position="33"/>
        <end position="419"/>
    </location>
</feature>
<evidence type="ECO:0000256" key="2">
    <source>
        <dbReference type="ARBA" id="ARBA00022598"/>
    </source>
</evidence>
<dbReference type="InterPro" id="IPR045851">
    <property type="entry name" value="AMP-bd_C_sf"/>
</dbReference>
<dbReference type="GO" id="GO:0016405">
    <property type="term" value="F:CoA-ligase activity"/>
    <property type="evidence" value="ECO:0007669"/>
    <property type="project" value="TreeGrafter"/>
</dbReference>
<keyword evidence="3" id="KW-0812">Transmembrane</keyword>
<dbReference type="AlphaFoldDB" id="A0A2A9NLI2"/>
<evidence type="ECO:0000259" key="4">
    <source>
        <dbReference type="Pfam" id="PF00501"/>
    </source>
</evidence>
<dbReference type="Gene3D" id="3.40.50.980">
    <property type="match status" value="2"/>
</dbReference>